<dbReference type="SUPFAM" id="SSF55298">
    <property type="entry name" value="YjgF-like"/>
    <property type="match status" value="1"/>
</dbReference>
<dbReference type="Pfam" id="PF07736">
    <property type="entry name" value="CM_1"/>
    <property type="match status" value="1"/>
</dbReference>
<dbReference type="AlphaFoldDB" id="F8F3G9"/>
<evidence type="ECO:0000313" key="3">
    <source>
        <dbReference type="EMBL" id="AEJ19545.1"/>
    </source>
</evidence>
<proteinExistence type="predicted"/>
<dbReference type="InterPro" id="IPR035959">
    <property type="entry name" value="RutC-like_sf"/>
</dbReference>
<dbReference type="EMBL" id="CP002868">
    <property type="protein sequence ID" value="AEJ19545.1"/>
    <property type="molecule type" value="Genomic_DNA"/>
</dbReference>
<sequence length="129" mass="14336">MNEALRLCALRGATGCTNTEQDIQEKVTELYEALLSRNGLEEEQIVSVQFTVTPDITVLNPATALRRAGKAQNVALFAAAEPVIDGMLPRMIRILIHCYLSKDHKPEHVYIHGAEQLRPDLMKGPSKIK</sequence>
<dbReference type="InterPro" id="IPR008243">
    <property type="entry name" value="Chorismate_mutase_AroH"/>
</dbReference>
<dbReference type="PANTHER" id="PTHR21164:SF0">
    <property type="entry name" value="CHORISMATE MUTASE AROH"/>
    <property type="match status" value="1"/>
</dbReference>
<dbReference type="PANTHER" id="PTHR21164">
    <property type="entry name" value="CHORISMATE MUTASE"/>
    <property type="match status" value="1"/>
</dbReference>
<evidence type="ECO:0000256" key="2">
    <source>
        <dbReference type="PROSITE-ProRule" id="PRU00514"/>
    </source>
</evidence>
<dbReference type="GO" id="GO:0009073">
    <property type="term" value="P:aromatic amino acid family biosynthetic process"/>
    <property type="evidence" value="ECO:0007669"/>
    <property type="project" value="UniProtKB-UniRule"/>
</dbReference>
<dbReference type="Proteomes" id="UP000000503">
    <property type="component" value="Chromosome"/>
</dbReference>
<dbReference type="GO" id="GO:0008652">
    <property type="term" value="P:amino acid biosynthetic process"/>
    <property type="evidence" value="ECO:0007669"/>
    <property type="project" value="UniProtKB-UniRule"/>
</dbReference>
<keyword evidence="4" id="KW-1185">Reference proteome</keyword>
<accession>F8F3G9</accession>
<dbReference type="GO" id="GO:0004106">
    <property type="term" value="F:chorismate mutase activity"/>
    <property type="evidence" value="ECO:0007669"/>
    <property type="project" value="UniProtKB-UniRule"/>
</dbReference>
<dbReference type="eggNOG" id="COG4401">
    <property type="taxonomic scope" value="Bacteria"/>
</dbReference>
<evidence type="ECO:0000256" key="1">
    <source>
        <dbReference type="NCBIfam" id="TIGR01796"/>
    </source>
</evidence>
<dbReference type="PROSITE" id="PS51167">
    <property type="entry name" value="CHORISMATE_MUT_1"/>
    <property type="match status" value="1"/>
</dbReference>
<dbReference type="GO" id="GO:0046417">
    <property type="term" value="P:chorismate metabolic process"/>
    <property type="evidence" value="ECO:0007669"/>
    <property type="project" value="TreeGrafter"/>
</dbReference>
<dbReference type="NCBIfam" id="TIGR01796">
    <property type="entry name" value="CM_mono_aroH"/>
    <property type="match status" value="1"/>
</dbReference>
<dbReference type="KEGG" id="scd:Spica_1399"/>
<protein>
    <recommendedName>
        <fullName evidence="1 2">chorismate mutase</fullName>
        <ecNumber evidence="1 2">5.4.99.5</ecNumber>
    </recommendedName>
</protein>
<comment type="catalytic activity">
    <reaction evidence="2">
        <text>chorismate = prephenate</text>
        <dbReference type="Rhea" id="RHEA:13897"/>
        <dbReference type="ChEBI" id="CHEBI:29748"/>
        <dbReference type="ChEBI" id="CHEBI:29934"/>
        <dbReference type="EC" id="5.4.99.5"/>
    </reaction>
</comment>
<dbReference type="HOGENOM" id="CLU_133236_1_1_12"/>
<dbReference type="STRING" id="744872.Spica_1399"/>
<keyword evidence="2" id="KW-0413">Isomerase</keyword>
<evidence type="ECO:0000313" key="4">
    <source>
        <dbReference type="Proteomes" id="UP000000503"/>
    </source>
</evidence>
<dbReference type="EC" id="5.4.99.5" evidence="1 2"/>
<dbReference type="Gene3D" id="3.30.1330.40">
    <property type="entry name" value="RutC-like"/>
    <property type="match status" value="1"/>
</dbReference>
<dbReference type="RefSeq" id="WP_013968855.1">
    <property type="nucleotide sequence ID" value="NC_015732.1"/>
</dbReference>
<organism evidence="3 4">
    <name type="scientific">Gracilinema caldarium (strain ATCC 51460 / DSM 7334 / H1)</name>
    <name type="common">Treponema caldarium</name>
    <dbReference type="NCBI Taxonomy" id="744872"/>
    <lineage>
        <taxon>Bacteria</taxon>
        <taxon>Pseudomonadati</taxon>
        <taxon>Spirochaetota</taxon>
        <taxon>Spirochaetia</taxon>
        <taxon>Spirochaetales</taxon>
        <taxon>Breznakiellaceae</taxon>
        <taxon>Gracilinema</taxon>
    </lineage>
</organism>
<gene>
    <name evidence="3" type="ordered locus">Spica_1399</name>
</gene>
<name>F8F3G9_GRAC1</name>
<keyword evidence="2" id="KW-0028">Amino-acid biosynthesis</keyword>
<reference evidence="4" key="1">
    <citation type="journal article" date="2013" name="Stand. Genomic Sci.">
        <title>Genome sequence of the thermophilic fresh-water bacterium Spirochaeta caldaria type strain (H1(T)), reclassification of Spirochaeta caldaria, Spirochaeta stenostrepta, and Spirochaeta zuelzerae in the genus Treponema as Treponema caldaria comb. nov., Treponema stenostrepta comb. nov., and Treponema zuelzerae comb. nov., and emendation of the genus Treponema.</title>
        <authorList>
            <person name="Abt B."/>
            <person name="Goker M."/>
            <person name="Scheuner C."/>
            <person name="Han C."/>
            <person name="Lu M."/>
            <person name="Misra M."/>
            <person name="Lapidus A."/>
            <person name="Nolan M."/>
            <person name="Lucas S."/>
            <person name="Hammon N."/>
            <person name="Deshpande S."/>
            <person name="Cheng J.F."/>
            <person name="Tapia R."/>
            <person name="Goodwin L.A."/>
            <person name="Pitluck S."/>
            <person name="Liolios K."/>
            <person name="Pagani I."/>
            <person name="Ivanova N."/>
            <person name="Mavromatis K."/>
            <person name="Mikhailova N."/>
            <person name="Huntemann M."/>
            <person name="Pati A."/>
            <person name="Chen A."/>
            <person name="Palaniappan K."/>
            <person name="Land M."/>
            <person name="Hauser L."/>
            <person name="Jeffries C.D."/>
            <person name="Rohde M."/>
            <person name="Spring S."/>
            <person name="Gronow S."/>
            <person name="Detter J.C."/>
            <person name="Bristow J."/>
            <person name="Eisen J.A."/>
            <person name="Markowitz V."/>
            <person name="Hugenholtz P."/>
            <person name="Kyrpides N.C."/>
            <person name="Woyke T."/>
            <person name="Klenk H.P."/>
        </authorList>
    </citation>
    <scope>NUCLEOTIDE SEQUENCE</scope>
    <source>
        <strain evidence="4">ATCC 51460 / DSM 7334 / H1</strain>
    </source>
</reference>
<dbReference type="OrthoDB" id="9802232at2"/>
<keyword evidence="2" id="KW-0057">Aromatic amino acid biosynthesis</keyword>